<keyword evidence="3" id="KW-0067">ATP-binding</keyword>
<dbReference type="Gene3D" id="1.10.1420.10">
    <property type="match status" value="1"/>
</dbReference>
<evidence type="ECO:0000256" key="2">
    <source>
        <dbReference type="ARBA" id="ARBA00022741"/>
    </source>
</evidence>
<evidence type="ECO:0000256" key="5">
    <source>
        <dbReference type="ARBA" id="ARBA00023204"/>
    </source>
</evidence>
<name>J9D0V8_EDHAE</name>
<dbReference type="SMART" id="SM00533">
    <property type="entry name" value="MUTSd"/>
    <property type="match status" value="1"/>
</dbReference>
<keyword evidence="5" id="KW-0227">DNA damage</keyword>
<dbReference type="InParanoid" id="J9D0V8"/>
<dbReference type="VEuPathDB" id="MicrosporidiaDB:EDEG_04058"/>
<dbReference type="GO" id="GO:0005634">
    <property type="term" value="C:nucleus"/>
    <property type="evidence" value="ECO:0007669"/>
    <property type="project" value="TreeGrafter"/>
</dbReference>
<dbReference type="Proteomes" id="UP000003163">
    <property type="component" value="Unassembled WGS sequence"/>
</dbReference>
<dbReference type="InterPro" id="IPR036187">
    <property type="entry name" value="DNA_mismatch_repair_MutS_sf"/>
</dbReference>
<protein>
    <recommendedName>
        <fullName evidence="6">DNA mismatch repair proteins mutS family domain-containing protein</fullName>
    </recommendedName>
</protein>
<evidence type="ECO:0000313" key="7">
    <source>
        <dbReference type="EMBL" id="EJW01209.1"/>
    </source>
</evidence>
<dbReference type="Gene3D" id="3.30.420.110">
    <property type="entry name" value="MutS, connector domain"/>
    <property type="match status" value="1"/>
</dbReference>
<dbReference type="InterPro" id="IPR027417">
    <property type="entry name" value="P-loop_NTPase"/>
</dbReference>
<dbReference type="OMA" id="ICKINSG"/>
<dbReference type="SUPFAM" id="SSF52540">
    <property type="entry name" value="P-loop containing nucleoside triphosphate hydrolases"/>
    <property type="match status" value="1"/>
</dbReference>
<dbReference type="GO" id="GO:0006298">
    <property type="term" value="P:mismatch repair"/>
    <property type="evidence" value="ECO:0007669"/>
    <property type="project" value="InterPro"/>
</dbReference>
<keyword evidence="4" id="KW-0238">DNA-binding</keyword>
<dbReference type="Pfam" id="PF05192">
    <property type="entry name" value="MutS_III"/>
    <property type="match status" value="1"/>
</dbReference>
<dbReference type="SMART" id="SM00534">
    <property type="entry name" value="MUTSac"/>
    <property type="match status" value="1"/>
</dbReference>
<gene>
    <name evidence="7" type="ORF">EDEG_04058</name>
</gene>
<dbReference type="InterPro" id="IPR011184">
    <property type="entry name" value="DNA_mismatch_repair_Msh2"/>
</dbReference>
<dbReference type="SUPFAM" id="SSF48334">
    <property type="entry name" value="DNA repair protein MutS, domain III"/>
    <property type="match status" value="1"/>
</dbReference>
<evidence type="ECO:0000313" key="8">
    <source>
        <dbReference type="Proteomes" id="UP000003163"/>
    </source>
</evidence>
<keyword evidence="8" id="KW-1185">Reference proteome</keyword>
<dbReference type="InterPro" id="IPR036678">
    <property type="entry name" value="MutS_con_dom_sf"/>
</dbReference>
<reference evidence="8" key="2">
    <citation type="submission" date="2015-07" db="EMBL/GenBank/DDBJ databases">
        <title>Contrasting host-pathogen interactions and genome evolution in two generalist and specialist microsporidian pathogens of mosquitoes.</title>
        <authorList>
            <consortium name="The Broad Institute Genomics Platform"/>
            <consortium name="The Broad Institute Genome Sequencing Center for Infectious Disease"/>
            <person name="Cuomo C.A."/>
            <person name="Sanscrainte N.D."/>
            <person name="Goldberg J.M."/>
            <person name="Heiman D."/>
            <person name="Young S."/>
            <person name="Zeng Q."/>
            <person name="Becnel J.J."/>
            <person name="Birren B.W."/>
        </authorList>
    </citation>
    <scope>NUCLEOTIDE SEQUENCE [LARGE SCALE GENOMIC DNA]</scope>
    <source>
        <strain evidence="8">USNM 41457</strain>
    </source>
</reference>
<dbReference type="GO" id="GO:0005524">
    <property type="term" value="F:ATP binding"/>
    <property type="evidence" value="ECO:0007669"/>
    <property type="project" value="UniProtKB-KW"/>
</dbReference>
<dbReference type="PANTHER" id="PTHR11361">
    <property type="entry name" value="DNA MISMATCH REPAIR PROTEIN MUTS FAMILY MEMBER"/>
    <property type="match status" value="1"/>
</dbReference>
<organism evidence="7 8">
    <name type="scientific">Edhazardia aedis (strain USNM 41457)</name>
    <name type="common">Microsporidian parasite</name>
    <dbReference type="NCBI Taxonomy" id="1003232"/>
    <lineage>
        <taxon>Eukaryota</taxon>
        <taxon>Fungi</taxon>
        <taxon>Fungi incertae sedis</taxon>
        <taxon>Microsporidia</taxon>
        <taxon>Edhazardia</taxon>
    </lineage>
</organism>
<dbReference type="STRING" id="1003232.J9D0V8"/>
<feature type="domain" description="DNA mismatch repair proteins mutS family" evidence="6">
    <location>
        <begin position="812"/>
        <end position="828"/>
    </location>
</feature>
<dbReference type="FunCoup" id="J9D0V8">
    <property type="interactions" value="248"/>
</dbReference>
<sequence>MDTIQRIQSQIPENTIQIFKKQEIYTINQKIQELYEFVGQSNQTASLKLNQDLYEKIVLYILFTLKMCINEYEITGEENNIYELKKTASPLNYSDYSDLIYAESNLNIVASVSLLKANEISFSFYCPISNALFFCDFVDDDIFSNLYGLLSEINCTEIVYDSERLQKMVLHTGLKSQMVTSLKKPNLSFIFNVVKKQKEIFDANKQQKDISGVTLNTKNISKEYQTDCKTFLYQKSILSNVSSGPDISFRDQFFNNAEFNIDFDQNINKESFKSLSLLLSHLRIDEKSFETFNILILPYKMNSCLKIDVNTLEMLNIIGKNGLIEKYLKTYTIQGKRLLERFVRQPSINKTAIENRLNIVEYLFGCPELCRILSKFTDLMKYTRRIMKLSINDVIVIYKNIINIEDLIRILNKGLTNNMRSFIRETNQNDSEIINRNQYNSCSNISSHDILSNTENRTQYLFNFVANDIIYPLINLKEIFEQICAEISRNIDLETSTLNIDISDELINSKQNYLNLVQQEHERLLEINKKIKLEEKDGIFSFRIPRSEYKSIKKHFFVEKNMLKSGVIFTSKFLEDYNSQLLEINQKIAFETRVVMENLLVFMNNFTTQFEAFNYIVALIDVYYTFSKLKDLGFNRPIFSENTNQQFYYSTSQVKEQKQNTNFNNDSVDISTSITLSNSVFDEDFEAGHLSKKIKNAEENLEKIPSVLKIENCFHPLIKNCVRNTLSLESKKFCIITGPNMGGKSTFLKTISTTCILAQIGCLVPCSHAILPILDGIYIRLGCNDNASKGLSTFMVEMIDIARISNNCTNRSLVIIDELGRGTSAIDGLSLALSMRDFLVEKGCITLFATHFSEICKINSGEVINKKVKCEMDDELTLLYEIVDGVCDISYGVNVAEKVGFPKDVVDDARKLNNEYENYVK</sequence>
<comment type="similarity">
    <text evidence="1">Belongs to the DNA mismatch repair MutS family.</text>
</comment>
<dbReference type="PROSITE" id="PS00486">
    <property type="entry name" value="DNA_MISMATCH_REPAIR_2"/>
    <property type="match status" value="1"/>
</dbReference>
<dbReference type="InterPro" id="IPR000432">
    <property type="entry name" value="DNA_mismatch_repair_MutS_C"/>
</dbReference>
<dbReference type="PIRSF" id="PIRSF005813">
    <property type="entry name" value="MSH2"/>
    <property type="match status" value="1"/>
</dbReference>
<dbReference type="PANTHER" id="PTHR11361:SF34">
    <property type="entry name" value="DNA MISMATCH REPAIR PROTEIN MSH1, MITOCHONDRIAL"/>
    <property type="match status" value="1"/>
</dbReference>
<dbReference type="InterPro" id="IPR007861">
    <property type="entry name" value="DNA_mismatch_repair_MutS_clamp"/>
</dbReference>
<keyword evidence="2" id="KW-0547">Nucleotide-binding</keyword>
<evidence type="ECO:0000259" key="6">
    <source>
        <dbReference type="PROSITE" id="PS00486"/>
    </source>
</evidence>
<keyword evidence="5" id="KW-0234">DNA repair</keyword>
<dbReference type="HOGENOM" id="CLU_002472_10_1_1"/>
<comment type="caution">
    <text evidence="7">The sequence shown here is derived from an EMBL/GenBank/DDBJ whole genome shotgun (WGS) entry which is preliminary data.</text>
</comment>
<evidence type="ECO:0000256" key="4">
    <source>
        <dbReference type="ARBA" id="ARBA00023125"/>
    </source>
</evidence>
<accession>J9D0V8</accession>
<dbReference type="AlphaFoldDB" id="J9D0V8"/>
<evidence type="ECO:0000256" key="3">
    <source>
        <dbReference type="ARBA" id="ARBA00022840"/>
    </source>
</evidence>
<dbReference type="Gene3D" id="3.40.50.300">
    <property type="entry name" value="P-loop containing nucleotide triphosphate hydrolases"/>
    <property type="match status" value="1"/>
</dbReference>
<dbReference type="GO" id="GO:0030983">
    <property type="term" value="F:mismatched DNA binding"/>
    <property type="evidence" value="ECO:0007669"/>
    <property type="project" value="InterPro"/>
</dbReference>
<dbReference type="CDD" id="cd03243">
    <property type="entry name" value="ABC_MutS_homologs"/>
    <property type="match status" value="1"/>
</dbReference>
<dbReference type="GO" id="GO:0140664">
    <property type="term" value="F:ATP-dependent DNA damage sensor activity"/>
    <property type="evidence" value="ECO:0007669"/>
    <property type="project" value="InterPro"/>
</dbReference>
<dbReference type="Pfam" id="PF05190">
    <property type="entry name" value="MutS_IV"/>
    <property type="match status" value="1"/>
</dbReference>
<dbReference type="OrthoDB" id="295033at2759"/>
<dbReference type="InterPro" id="IPR045076">
    <property type="entry name" value="MutS"/>
</dbReference>
<dbReference type="Pfam" id="PF00488">
    <property type="entry name" value="MutS_V"/>
    <property type="match status" value="1"/>
</dbReference>
<dbReference type="EMBL" id="AFBI03000225">
    <property type="protein sequence ID" value="EJW01209.1"/>
    <property type="molecule type" value="Genomic_DNA"/>
</dbReference>
<reference evidence="7 8" key="1">
    <citation type="submission" date="2011-08" db="EMBL/GenBank/DDBJ databases">
        <authorList>
            <person name="Liu Z.J."/>
            <person name="Shi F.L."/>
            <person name="Lu J.Q."/>
            <person name="Li M."/>
            <person name="Wang Z.L."/>
        </authorList>
    </citation>
    <scope>NUCLEOTIDE SEQUENCE [LARGE SCALE GENOMIC DNA]</scope>
    <source>
        <strain evidence="7 8">USNM 41457</strain>
    </source>
</reference>
<evidence type="ECO:0000256" key="1">
    <source>
        <dbReference type="ARBA" id="ARBA00006271"/>
    </source>
</evidence>
<proteinExistence type="inferred from homology"/>
<dbReference type="InterPro" id="IPR007696">
    <property type="entry name" value="DNA_mismatch_repair_MutS_core"/>
</dbReference>